<dbReference type="AlphaFoldDB" id="A0A8E0RM82"/>
<feature type="compositionally biased region" description="Polar residues" evidence="1">
    <location>
        <begin position="250"/>
        <end position="261"/>
    </location>
</feature>
<keyword evidence="3" id="KW-1185">Reference proteome</keyword>
<sequence>MPVWGLAKKSVRVFLNFSFGQFFSQPLSDDQVVVTSKGVGCKDIYFNIKKINAILAERGIPLVLCVAYISELIISLPWSIELNGVDFVVQASPDGCSPTEDDALLNSMISSMTAAAFAAAKVADGSGSWFQNQGDGFSDEDDEDSDDDDENTNPNEGKSSGLISRVQHLFERLTKTAENANFDKNKPDPIVDQDSKERVVYMIDSLIAQTSIVLRNVSLRIECQLGLPGLNRASGITLCFQYISLANQSSVGQSHGSGIQRNESDGRGSKDGHGKSGSQSDVNTSVVNDGWSWIWPFGHARKKARDTTGTARVQTFTASGSLSTMLHKIIRLERADVLWDLWDSTPKRDDSRTRWCNSRASASSSDAESITDFIRDRPVPDTEFSGDPDGELEAPIAGPTEENMVASAKLLTLPGGEHTARVSMRCPLLSLAVQATAGGNTTASSGVPSANLASSLNDPSSSSPDPWSSFELRVHLDIGPIVGCVCPTQFYWLQLTVGQLNHIYNVYRNNSRIRVSSPQPMDQRNVLSHAVNGIDPEESRWHPEAHQILPYEECVSDHPSESDLVDLDLSAPEDVCGTRSQAFVGAFVSKITDCL</sequence>
<comment type="caution">
    <text evidence="2">The sequence shown here is derived from an EMBL/GenBank/DDBJ whole genome shotgun (WGS) entry which is preliminary data.</text>
</comment>
<name>A0A8E0RM82_9TREM</name>
<protein>
    <submittedName>
        <fullName evidence="2">Autophagy protein 2 B</fullName>
    </submittedName>
</protein>
<evidence type="ECO:0000313" key="2">
    <source>
        <dbReference type="EMBL" id="KAA0187568.1"/>
    </source>
</evidence>
<feature type="compositionally biased region" description="Acidic residues" evidence="1">
    <location>
        <begin position="137"/>
        <end position="151"/>
    </location>
</feature>
<feature type="compositionally biased region" description="Polar residues" evidence="1">
    <location>
        <begin position="152"/>
        <end position="161"/>
    </location>
</feature>
<feature type="region of interest" description="Disordered" evidence="1">
    <location>
        <begin position="131"/>
        <end position="161"/>
    </location>
</feature>
<accession>A0A8E0RM82</accession>
<evidence type="ECO:0000256" key="1">
    <source>
        <dbReference type="SAM" id="MobiDB-lite"/>
    </source>
</evidence>
<reference evidence="2" key="1">
    <citation type="submission" date="2019-05" db="EMBL/GenBank/DDBJ databases">
        <title>Annotation for the trematode Fasciolopsis buski.</title>
        <authorList>
            <person name="Choi Y.-J."/>
        </authorList>
    </citation>
    <scope>NUCLEOTIDE SEQUENCE</scope>
    <source>
        <strain evidence="2">HT</strain>
        <tissue evidence="2">Whole worm</tissue>
    </source>
</reference>
<dbReference type="OrthoDB" id="6283882at2759"/>
<gene>
    <name evidence="2" type="ORF">FBUS_05877</name>
</gene>
<feature type="compositionally biased region" description="Polar residues" evidence="1">
    <location>
        <begin position="439"/>
        <end position="448"/>
    </location>
</feature>
<feature type="compositionally biased region" description="Basic and acidic residues" evidence="1">
    <location>
        <begin position="262"/>
        <end position="274"/>
    </location>
</feature>
<evidence type="ECO:0000313" key="3">
    <source>
        <dbReference type="Proteomes" id="UP000728185"/>
    </source>
</evidence>
<organism evidence="2 3">
    <name type="scientific">Fasciolopsis buskii</name>
    <dbReference type="NCBI Taxonomy" id="27845"/>
    <lineage>
        <taxon>Eukaryota</taxon>
        <taxon>Metazoa</taxon>
        <taxon>Spiralia</taxon>
        <taxon>Lophotrochozoa</taxon>
        <taxon>Platyhelminthes</taxon>
        <taxon>Trematoda</taxon>
        <taxon>Digenea</taxon>
        <taxon>Plagiorchiida</taxon>
        <taxon>Echinostomata</taxon>
        <taxon>Echinostomatoidea</taxon>
        <taxon>Fasciolidae</taxon>
        <taxon>Fasciolopsis</taxon>
    </lineage>
</organism>
<feature type="region of interest" description="Disordered" evidence="1">
    <location>
        <begin position="439"/>
        <end position="466"/>
    </location>
</feature>
<dbReference type="Proteomes" id="UP000728185">
    <property type="component" value="Unassembled WGS sequence"/>
</dbReference>
<feature type="region of interest" description="Disordered" evidence="1">
    <location>
        <begin position="250"/>
        <end position="284"/>
    </location>
</feature>
<proteinExistence type="predicted"/>
<dbReference type="EMBL" id="LUCM01009028">
    <property type="protein sequence ID" value="KAA0187568.1"/>
    <property type="molecule type" value="Genomic_DNA"/>
</dbReference>
<feature type="compositionally biased region" description="Low complexity" evidence="1">
    <location>
        <begin position="449"/>
        <end position="466"/>
    </location>
</feature>